<dbReference type="EMBL" id="AAHLCX010000031">
    <property type="protein sequence ID" value="EBX3966551.1"/>
    <property type="molecule type" value="Genomic_DNA"/>
</dbReference>
<organism evidence="3">
    <name type="scientific">Salmonella infantis</name>
    <dbReference type="NCBI Taxonomy" id="595"/>
    <lineage>
        <taxon>Bacteria</taxon>
        <taxon>Pseudomonadati</taxon>
        <taxon>Pseudomonadota</taxon>
        <taxon>Gammaproteobacteria</taxon>
        <taxon>Enterobacterales</taxon>
        <taxon>Enterobacteriaceae</taxon>
        <taxon>Salmonella</taxon>
    </lineage>
</organism>
<proteinExistence type="predicted"/>
<evidence type="ECO:0000313" key="2">
    <source>
        <dbReference type="EMBL" id="EBS2747118.1"/>
    </source>
</evidence>
<comment type="caution">
    <text evidence="3">The sequence shown here is derived from an EMBL/GenBank/DDBJ whole genome shotgun (WGS) entry which is preliminary data.</text>
</comment>
<sequence length="48" mass="5232">MQDDTLQLNNSKATTTPLSTRLPFTKYDFGWVLLCIGMAIGAGTVLMP</sequence>
<protein>
    <submittedName>
        <fullName evidence="3">Transporter</fullName>
    </submittedName>
</protein>
<feature type="non-terminal residue" evidence="3">
    <location>
        <position position="48"/>
    </location>
</feature>
<keyword evidence="1" id="KW-0472">Membrane</keyword>
<evidence type="ECO:0000256" key="1">
    <source>
        <dbReference type="SAM" id="Phobius"/>
    </source>
</evidence>
<reference evidence="3" key="1">
    <citation type="submission" date="2018-07" db="EMBL/GenBank/DDBJ databases">
        <authorList>
            <person name="Ashton P.M."/>
            <person name="Dallman T."/>
            <person name="Nair S."/>
            <person name="De Pinna E."/>
            <person name="Peters T."/>
            <person name="Grant K."/>
        </authorList>
    </citation>
    <scope>NUCLEOTIDE SEQUENCE</scope>
    <source>
        <strain evidence="3">516951</strain>
        <strain evidence="2">528553</strain>
    </source>
</reference>
<evidence type="ECO:0000313" key="3">
    <source>
        <dbReference type="EMBL" id="EBX3966551.1"/>
    </source>
</evidence>
<accession>A0A5W6E037</accession>
<keyword evidence="1" id="KW-1133">Transmembrane helix</keyword>
<feature type="transmembrane region" description="Helical" evidence="1">
    <location>
        <begin position="29"/>
        <end position="47"/>
    </location>
</feature>
<name>A0A5W6E037_SALIN</name>
<dbReference type="AlphaFoldDB" id="A0A5W6E037"/>
<dbReference type="EMBL" id="AAGUYX010000038">
    <property type="protein sequence ID" value="EBS2747118.1"/>
    <property type="molecule type" value="Genomic_DNA"/>
</dbReference>
<gene>
    <name evidence="3" type="ORF">DRV51_22360</name>
    <name evidence="2" type="ORF">DRX68_22555</name>
</gene>
<keyword evidence="1" id="KW-0812">Transmembrane</keyword>